<keyword evidence="2" id="KW-1185">Reference proteome</keyword>
<gene>
    <name evidence="1" type="ORF">QFC20_000424</name>
</gene>
<evidence type="ECO:0000313" key="1">
    <source>
        <dbReference type="EMBL" id="KAJ9117278.1"/>
    </source>
</evidence>
<proteinExistence type="predicted"/>
<dbReference type="Proteomes" id="UP001230649">
    <property type="component" value="Unassembled WGS sequence"/>
</dbReference>
<reference evidence="1" key="1">
    <citation type="submission" date="2023-04" db="EMBL/GenBank/DDBJ databases">
        <title>Draft Genome sequencing of Naganishia species isolated from polar environments using Oxford Nanopore Technology.</title>
        <authorList>
            <person name="Leo P."/>
            <person name="Venkateswaran K."/>
        </authorList>
    </citation>
    <scope>NUCLEOTIDE SEQUENCE</scope>
    <source>
        <strain evidence="1">MNA-CCFEE 5262</strain>
    </source>
</reference>
<sequence>MIESAVYPHCVADSSPAASNTSQDGTHHEIQRRVGEVDVGQDDEIVDGNESAPDVDETEVAREEPVSSSAFTAGILAVGQESDNTQDSAGSAIATTSQRMVNDASVPDLQLVIGSQKPIKESAAASMDSLVSPSGSPGHVVADVRQRSECDEGQDGIEVSAPGSENNESDRAKDEDFEAKSPDIQMQLEGPDAKGVEGSRCRDPPLTADVDQVRLESKPITDTEILPEQDAETERGFMAATQESTIGGLLGVPLSDGHPSQEPTGHDIDISNNASPTVIDQAADSLPTLASHLRNPAKAATHEEECVTLTATQDEKMEILITVDPTIAVESGTVTNVSEAVSPLSPHSDPFVPLQDRQDDDKCVTDDNDGPLLDLPHSRETRDHVQPPAKPEEQGMLANLSQNELSQSNTSLDEHLRPPGSHLDKSAMRSTGYALSAREPEVEVSRHTPLRKGPLRPLAENTPMAQASLTAKHKIRRTFSMPVSENSIFFETPLKDAGPLSTRMQKQRLNPVASDRGKLAERQSSFTFGRIASPLGIGENRGTSITEFRDAIEAIDANDAKVSCAKGLASGSHVVGEDEDVQMHSCNDVCDGPPSIAEEGAKRSFNPEYRPHHEAPATENHEAQIAIPPMPDSGRPSEKSWHAEVNQASHDIREPHEHGQEQTKLSPVRERPLVVFTRFKRPQACAKQVFPLATQPQQDVKFPTCALTPPPTEDRKRKSPPESSIKTREARAVKKLKQPFKSPMVNIDGIARSALQTHSSAPRDMLSHPAHPLGLSTADRGQTQSQTGELGYLSEPGPRRLRANRIVTERLANTFSSPFSSPLKGADTSSPTVVNHGLVAQMDGSPKGTNLMADISALERRKQILKQAMKIRNAPAEEEKLSELVMQWRQAGRDIVEMLFQVMPRPETSNDHHAAPSSNWEKDSNSVALDDPSKDTEMEGEKADPEDWNYGTMMRSLQVDPHLLGWDCEAEDWIG</sequence>
<dbReference type="EMBL" id="JASBWS010000002">
    <property type="protein sequence ID" value="KAJ9117278.1"/>
    <property type="molecule type" value="Genomic_DNA"/>
</dbReference>
<protein>
    <submittedName>
        <fullName evidence="1">Uncharacterized protein</fullName>
    </submittedName>
</protein>
<comment type="caution">
    <text evidence="1">The sequence shown here is derived from an EMBL/GenBank/DDBJ whole genome shotgun (WGS) entry which is preliminary data.</text>
</comment>
<evidence type="ECO:0000313" key="2">
    <source>
        <dbReference type="Proteomes" id="UP001230649"/>
    </source>
</evidence>
<accession>A0ACC2WZT7</accession>
<organism evidence="1 2">
    <name type="scientific">Naganishia adeliensis</name>
    <dbReference type="NCBI Taxonomy" id="92952"/>
    <lineage>
        <taxon>Eukaryota</taxon>
        <taxon>Fungi</taxon>
        <taxon>Dikarya</taxon>
        <taxon>Basidiomycota</taxon>
        <taxon>Agaricomycotina</taxon>
        <taxon>Tremellomycetes</taxon>
        <taxon>Filobasidiales</taxon>
        <taxon>Filobasidiaceae</taxon>
        <taxon>Naganishia</taxon>
    </lineage>
</organism>
<name>A0ACC2WZT7_9TREE</name>